<keyword evidence="1" id="KW-0285">Flavoprotein</keyword>
<evidence type="ECO:0000313" key="6">
    <source>
        <dbReference type="EMBL" id="MEW9307249.1"/>
    </source>
</evidence>
<organism evidence="6 7">
    <name type="scientific">Labrys neptuniae</name>
    <dbReference type="NCBI Taxonomy" id="376174"/>
    <lineage>
        <taxon>Bacteria</taxon>
        <taxon>Pseudomonadati</taxon>
        <taxon>Pseudomonadota</taxon>
        <taxon>Alphaproteobacteria</taxon>
        <taxon>Hyphomicrobiales</taxon>
        <taxon>Xanthobacteraceae</taxon>
        <taxon>Labrys</taxon>
    </lineage>
</organism>
<evidence type="ECO:0000313" key="7">
    <source>
        <dbReference type="Proteomes" id="UP001555786"/>
    </source>
</evidence>
<evidence type="ECO:0000259" key="5">
    <source>
        <dbReference type="Pfam" id="PF00296"/>
    </source>
</evidence>
<dbReference type="InterPro" id="IPR036661">
    <property type="entry name" value="Luciferase-like_sf"/>
</dbReference>
<accession>A0ABV3PPM6</accession>
<dbReference type="EC" id="1.-.-.-" evidence="6"/>
<dbReference type="PANTHER" id="PTHR30011:SF16">
    <property type="entry name" value="C2H2 FINGER DOMAIN TRANSCRIPTION FACTOR (EUROFUNG)-RELATED"/>
    <property type="match status" value="1"/>
</dbReference>
<evidence type="ECO:0000256" key="2">
    <source>
        <dbReference type="ARBA" id="ARBA00022643"/>
    </source>
</evidence>
<keyword evidence="2" id="KW-0288">FMN</keyword>
<evidence type="ECO:0000256" key="3">
    <source>
        <dbReference type="ARBA" id="ARBA00023002"/>
    </source>
</evidence>
<dbReference type="SUPFAM" id="SSF51679">
    <property type="entry name" value="Bacterial luciferase-like"/>
    <property type="match status" value="1"/>
</dbReference>
<dbReference type="Gene3D" id="3.20.20.30">
    <property type="entry name" value="Luciferase-like domain"/>
    <property type="match status" value="1"/>
</dbReference>
<dbReference type="GO" id="GO:0016491">
    <property type="term" value="F:oxidoreductase activity"/>
    <property type="evidence" value="ECO:0007669"/>
    <property type="project" value="UniProtKB-KW"/>
</dbReference>
<gene>
    <name evidence="6" type="ORF">ABXS05_16985</name>
</gene>
<keyword evidence="7" id="KW-1185">Reference proteome</keyword>
<dbReference type="PANTHER" id="PTHR30011">
    <property type="entry name" value="ALKANESULFONATE MONOOXYGENASE-RELATED"/>
    <property type="match status" value="1"/>
</dbReference>
<name>A0ABV3PPM6_9HYPH</name>
<keyword evidence="4" id="KW-0503">Monooxygenase</keyword>
<dbReference type="Proteomes" id="UP001555786">
    <property type="component" value="Unassembled WGS sequence"/>
</dbReference>
<sequence length="327" mass="34901">MKKNSALELIRKPDHMTLGIELPLDNDWSPAGEARRAAQGRPRGVPDLSAQTDLVRRADDLGFSAIWMRDVPVFDQVNMGDAGSVYDVFTLLGFLAGVTRRVALGTAAVVLPIRHPLMTAKAAASVDALSGGRLILGVASGDRPVEYPLLGLDFEARGEAFREAVTYLRAAWQPGGLPVNGERTPALDLLPRPVQPTIPLVVAGQARQDDAWLAAHMDGRFVYPGSLDKTARQARGWTDATAGHGAFISAFHLDLLDQADAPATPIRFGARVGRKGLVAHFRALAAAGVDHVAINLRQSARPPAEVLDELASDVMPMLTRKPAALAA</sequence>
<proteinExistence type="predicted"/>
<feature type="domain" description="Luciferase-like" evidence="5">
    <location>
        <begin position="40"/>
        <end position="245"/>
    </location>
</feature>
<dbReference type="InterPro" id="IPR051260">
    <property type="entry name" value="Diverse_substr_monoxygenases"/>
</dbReference>
<keyword evidence="3 6" id="KW-0560">Oxidoreductase</keyword>
<comment type="caution">
    <text evidence="6">The sequence shown here is derived from an EMBL/GenBank/DDBJ whole genome shotgun (WGS) entry which is preliminary data.</text>
</comment>
<evidence type="ECO:0000256" key="1">
    <source>
        <dbReference type="ARBA" id="ARBA00022630"/>
    </source>
</evidence>
<dbReference type="InterPro" id="IPR020020">
    <property type="entry name" value="Luciferase-type_oxidoreductase"/>
</dbReference>
<dbReference type="Pfam" id="PF00296">
    <property type="entry name" value="Bac_luciferase"/>
    <property type="match status" value="1"/>
</dbReference>
<reference evidence="6 7" key="1">
    <citation type="submission" date="2024-07" db="EMBL/GenBank/DDBJ databases">
        <title>Description of Labrys sedimenti sp. nov., isolated from a diclofenac-degrading enrichment culture.</title>
        <authorList>
            <person name="Tancsics A."/>
            <person name="Csepanyi A."/>
        </authorList>
    </citation>
    <scope>NUCLEOTIDE SEQUENCE [LARGE SCALE GENOMIC DNA]</scope>
    <source>
        <strain evidence="6 7">LMG 23578</strain>
    </source>
</reference>
<dbReference type="NCBIfam" id="TIGR03571">
    <property type="entry name" value="lucif_BA3436"/>
    <property type="match status" value="1"/>
</dbReference>
<dbReference type="RefSeq" id="WP_367624750.1">
    <property type="nucleotide sequence ID" value="NZ_JBFNQD010000005.1"/>
</dbReference>
<dbReference type="InterPro" id="IPR011251">
    <property type="entry name" value="Luciferase-like_dom"/>
</dbReference>
<evidence type="ECO:0000256" key="4">
    <source>
        <dbReference type="ARBA" id="ARBA00023033"/>
    </source>
</evidence>
<protein>
    <submittedName>
        <fullName evidence="6">TIGR03571 family LLM class oxidoreductase</fullName>
        <ecNumber evidence="6">1.-.-.-</ecNumber>
    </submittedName>
</protein>
<dbReference type="EMBL" id="JBFNQD010000005">
    <property type="protein sequence ID" value="MEW9307249.1"/>
    <property type="molecule type" value="Genomic_DNA"/>
</dbReference>